<keyword evidence="2" id="KW-0378">Hydrolase</keyword>
<feature type="region of interest" description="Disordered" evidence="3">
    <location>
        <begin position="187"/>
        <end position="207"/>
    </location>
</feature>
<evidence type="ECO:0000256" key="2">
    <source>
        <dbReference type="ARBA" id="ARBA00022801"/>
    </source>
</evidence>
<accession>A0AAW1F2L7</accession>
<evidence type="ECO:0000313" key="5">
    <source>
        <dbReference type="Proteomes" id="UP001488805"/>
    </source>
</evidence>
<feature type="compositionally biased region" description="Polar residues" evidence="3">
    <location>
        <begin position="385"/>
        <end position="398"/>
    </location>
</feature>
<proteinExistence type="inferred from homology"/>
<dbReference type="Proteomes" id="UP001488805">
    <property type="component" value="Unassembled WGS sequence"/>
</dbReference>
<dbReference type="CDD" id="cd01310">
    <property type="entry name" value="TatD_DNAse"/>
    <property type="match status" value="1"/>
</dbReference>
<feature type="compositionally biased region" description="Basic and acidic residues" evidence="3">
    <location>
        <begin position="187"/>
        <end position="200"/>
    </location>
</feature>
<reference evidence="4 5" key="1">
    <citation type="journal article" date="2024" name="Genome Biol. Evol.">
        <title>Chromosome-level genome assembly of the viviparous eelpout Zoarces viviparus.</title>
        <authorList>
            <person name="Fuhrmann N."/>
            <person name="Brasseur M.V."/>
            <person name="Bakowski C.E."/>
            <person name="Podsiadlowski L."/>
            <person name="Prost S."/>
            <person name="Krehenwinkel H."/>
            <person name="Mayer C."/>
        </authorList>
    </citation>
    <scope>NUCLEOTIDE SEQUENCE [LARGE SCALE GENOMIC DNA]</scope>
    <source>
        <strain evidence="4">NO-MEL_2022_Ind0_liver</strain>
    </source>
</reference>
<dbReference type="PANTHER" id="PTHR46363">
    <property type="entry name" value="DEOXYRIBONUCLEASE TATDN2-RELATED"/>
    <property type="match status" value="1"/>
</dbReference>
<comment type="caution">
    <text evidence="4">The sequence shown here is derived from an EMBL/GenBank/DDBJ whole genome shotgun (WGS) entry which is preliminary data.</text>
</comment>
<dbReference type="Gene3D" id="3.20.20.140">
    <property type="entry name" value="Metal-dependent hydrolases"/>
    <property type="match status" value="1"/>
</dbReference>
<dbReference type="SUPFAM" id="SSF51556">
    <property type="entry name" value="Metallo-dependent hydrolases"/>
    <property type="match status" value="1"/>
</dbReference>
<name>A0AAW1F2L7_ZOAVI</name>
<dbReference type="InterPro" id="IPR018228">
    <property type="entry name" value="DNase_TatD-rel_CS"/>
</dbReference>
<dbReference type="PROSITE" id="PS01090">
    <property type="entry name" value="TATD_2"/>
    <property type="match status" value="1"/>
</dbReference>
<evidence type="ECO:0000313" key="4">
    <source>
        <dbReference type="EMBL" id="KAK9529101.1"/>
    </source>
</evidence>
<sequence length="709" mass="78989">MDCSKNKLTFKWLRTAITSPTNLQERDADSGTPSRWNKSPTEDSNTLPLGNSPGPDGLGALSLDTPKRKAGVLGESTPSLGKVKLRKLSRENYEHFITSEEKSMDNPSRQLESTERREVSSPPPHSFIIKKKTRTPEEGSKAIYRKAVVAAIGSTTSIPRTLPFVSSPVNTEGPSPATLDRAYRDSRCSSTENRSEHSDTVQEEQWSPLQVLEDIDDGSELKIGRSVVLKGEDSPKRFAAPNSAFVETTSQDQSLATEYGPELACCGSYLPALDYTPDSSSCFTIHQKGPFDSQQWRSPSVYTEEAAASSFTFSSPNETAGVVQAAAVDEDTPFSLSHRTVYVALKQPHPANTAPSHAPRVETDNFCSSRTIAYRDPFALPLRSTRVSNPHSKSTTTRRQSDVGSAMRHSPASFTQGGTAKRRLSLGAEPMRTTYPDTRGGFIDTHCHIDMLYGKLRFSGTFGSFRDHYRSSFPPEFRGCIANFCNPAVMVREALWEGLLAEDMVWGAFGCHPHFATDYSSVQERDILMAMRHPKAVAFGEIGLDYSHKNSTHGSKQKEVFERQLRLAVAMQKPLVIHCRDADDDLLKIMKRCVPRDYKIHRHCFTNSYPVIEPFLTEFPNLYVGFTALITYFKAIEARDAVRQIPLNRIVLETDAPYFLPRQVRKDVCRFSHPGMAIHTLQELSLLKGEDMATVLSTIRHNTTQLYGV</sequence>
<dbReference type="FunFam" id="3.20.20.140:FF:000027">
    <property type="entry name" value="putative deoxyribonuclease TATDN2"/>
    <property type="match status" value="1"/>
</dbReference>
<evidence type="ECO:0000256" key="3">
    <source>
        <dbReference type="SAM" id="MobiDB-lite"/>
    </source>
</evidence>
<feature type="compositionally biased region" description="Polar residues" evidence="3">
    <location>
        <begin position="31"/>
        <end position="49"/>
    </location>
</feature>
<dbReference type="Pfam" id="PF01026">
    <property type="entry name" value="TatD_DNase"/>
    <property type="match status" value="1"/>
</dbReference>
<dbReference type="PANTHER" id="PTHR46363:SF1">
    <property type="entry name" value="DEOXYRIBONUCLEASE TATDN2-RELATED"/>
    <property type="match status" value="1"/>
</dbReference>
<evidence type="ECO:0000256" key="1">
    <source>
        <dbReference type="ARBA" id="ARBA00009275"/>
    </source>
</evidence>
<gene>
    <name evidence="4" type="ORF">VZT92_013217</name>
</gene>
<comment type="similarity">
    <text evidence="1">Belongs to the metallo-dependent hydrolases superfamily. TatD-type hydrolase family.</text>
</comment>
<feature type="region of interest" description="Disordered" evidence="3">
    <location>
        <begin position="97"/>
        <end position="128"/>
    </location>
</feature>
<protein>
    <submittedName>
        <fullName evidence="4">Uncharacterized protein</fullName>
    </submittedName>
</protein>
<dbReference type="GO" id="GO:0016788">
    <property type="term" value="F:hydrolase activity, acting on ester bonds"/>
    <property type="evidence" value="ECO:0007669"/>
    <property type="project" value="InterPro"/>
</dbReference>
<organism evidence="4 5">
    <name type="scientific">Zoarces viviparus</name>
    <name type="common">Viviparous eelpout</name>
    <name type="synonym">Blennius viviparus</name>
    <dbReference type="NCBI Taxonomy" id="48416"/>
    <lineage>
        <taxon>Eukaryota</taxon>
        <taxon>Metazoa</taxon>
        <taxon>Chordata</taxon>
        <taxon>Craniata</taxon>
        <taxon>Vertebrata</taxon>
        <taxon>Euteleostomi</taxon>
        <taxon>Actinopterygii</taxon>
        <taxon>Neopterygii</taxon>
        <taxon>Teleostei</taxon>
        <taxon>Neoteleostei</taxon>
        <taxon>Acanthomorphata</taxon>
        <taxon>Eupercaria</taxon>
        <taxon>Perciformes</taxon>
        <taxon>Cottioidei</taxon>
        <taxon>Zoarcales</taxon>
        <taxon>Zoarcidae</taxon>
        <taxon>Zoarcinae</taxon>
        <taxon>Zoarces</taxon>
    </lineage>
</organism>
<dbReference type="PROSITE" id="PS01091">
    <property type="entry name" value="TATD_3"/>
    <property type="match status" value="1"/>
</dbReference>
<keyword evidence="5" id="KW-1185">Reference proteome</keyword>
<dbReference type="InterPro" id="IPR001130">
    <property type="entry name" value="TatD-like"/>
</dbReference>
<dbReference type="InterPro" id="IPR032466">
    <property type="entry name" value="Metal_Hydrolase"/>
</dbReference>
<feature type="region of interest" description="Disordered" evidence="3">
    <location>
        <begin position="384"/>
        <end position="421"/>
    </location>
</feature>
<dbReference type="PROSITE" id="PS01137">
    <property type="entry name" value="TATD_1"/>
    <property type="match status" value="1"/>
</dbReference>
<dbReference type="AlphaFoldDB" id="A0AAW1F2L7"/>
<dbReference type="EMBL" id="JBCEZU010000111">
    <property type="protein sequence ID" value="KAK9529101.1"/>
    <property type="molecule type" value="Genomic_DNA"/>
</dbReference>
<feature type="region of interest" description="Disordered" evidence="3">
    <location>
        <begin position="19"/>
        <end position="76"/>
    </location>
</feature>